<organism evidence="1 2">
    <name type="scientific">Arthrobacter russicus</name>
    <dbReference type="NCBI Taxonomy" id="172040"/>
    <lineage>
        <taxon>Bacteria</taxon>
        <taxon>Bacillati</taxon>
        <taxon>Actinomycetota</taxon>
        <taxon>Actinomycetes</taxon>
        <taxon>Micrococcales</taxon>
        <taxon>Micrococcaceae</taxon>
        <taxon>Arthrobacter</taxon>
    </lineage>
</organism>
<name>A0ABU1J828_9MICC</name>
<evidence type="ECO:0000313" key="1">
    <source>
        <dbReference type="EMBL" id="MDR6268587.1"/>
    </source>
</evidence>
<comment type="caution">
    <text evidence="1">The sequence shown here is derived from an EMBL/GenBank/DDBJ whole genome shotgun (WGS) entry which is preliminary data.</text>
</comment>
<keyword evidence="2" id="KW-1185">Reference proteome</keyword>
<protein>
    <submittedName>
        <fullName evidence="1">Uncharacterized protein YcaQ</fullName>
    </submittedName>
</protein>
<dbReference type="EMBL" id="JAVDQF010000001">
    <property type="protein sequence ID" value="MDR6268587.1"/>
    <property type="molecule type" value="Genomic_DNA"/>
</dbReference>
<dbReference type="RefSeq" id="WP_309796323.1">
    <property type="nucleotide sequence ID" value="NZ_BAAAHY010000006.1"/>
</dbReference>
<dbReference type="Pfam" id="PF06224">
    <property type="entry name" value="AlkZ-like"/>
    <property type="match status" value="1"/>
</dbReference>
<proteinExistence type="predicted"/>
<dbReference type="Proteomes" id="UP001185069">
    <property type="component" value="Unassembled WGS sequence"/>
</dbReference>
<dbReference type="PANTHER" id="PTHR30528">
    <property type="entry name" value="CYTOPLASMIC PROTEIN"/>
    <property type="match status" value="1"/>
</dbReference>
<sequence length="405" mass="45408">MTTASPMTLAQARRIAIGAQGLAKGKPGKPVSSRALAKSFEQMQLVQIDSVNVLSRSHYLPFFARLGDYDRDLLNKLSNKHPRKMVEYWAHEASFIQPKHFADIRLWQRRNWFGGDTLPDEEEAALAQRILATLEAGRAMTARQVSSRIGQQFEIDRKNWGWNWNPVKQILEKLFIAGEVGVAGRNEQFERRYTPTGRILGSAERSVAPDDREASIHRLIEASARAHGIGSARCFADYFRLPVKPAVAAVRRLVDEGVLEPVAVRGWESELFVHREAARPRTSRARALLSPFDPLVFERSRLLDLFGMHYRIGIYTPAHKRTHGYYVLPFLLRDRIVARTDLKADRSAGRLLVRTAFAEPEAPADTAVELAAELGLLAQWLGLADVVVEPVGDLAVPLAAVLARR</sequence>
<accession>A0ABU1J828</accession>
<dbReference type="InterPro" id="IPR009351">
    <property type="entry name" value="AlkZ-like"/>
</dbReference>
<dbReference type="PANTHER" id="PTHR30528:SF0">
    <property type="entry name" value="CYTOPLASMIC PROTEIN"/>
    <property type="match status" value="1"/>
</dbReference>
<gene>
    <name evidence="1" type="ORF">JOE69_000825</name>
</gene>
<evidence type="ECO:0000313" key="2">
    <source>
        <dbReference type="Proteomes" id="UP001185069"/>
    </source>
</evidence>
<reference evidence="1 2" key="1">
    <citation type="submission" date="2023-07" db="EMBL/GenBank/DDBJ databases">
        <title>Sequencing the genomes of 1000 actinobacteria strains.</title>
        <authorList>
            <person name="Klenk H.-P."/>
        </authorList>
    </citation>
    <scope>NUCLEOTIDE SEQUENCE [LARGE SCALE GENOMIC DNA]</scope>
    <source>
        <strain evidence="1 2">DSM 14555</strain>
    </source>
</reference>